<evidence type="ECO:0000313" key="3">
    <source>
        <dbReference type="EMBL" id="SEF68946.1"/>
    </source>
</evidence>
<dbReference type="SUPFAM" id="SSF56349">
    <property type="entry name" value="DNA breaking-rejoining enzymes"/>
    <property type="match status" value="1"/>
</dbReference>
<dbReference type="InterPro" id="IPR002104">
    <property type="entry name" value="Integrase_catalytic"/>
</dbReference>
<dbReference type="STRING" id="1410661.GCA_000702205_01248"/>
<dbReference type="RefSeq" id="WP_044948921.1">
    <property type="nucleotide sequence ID" value="NZ_FNUL01000006.1"/>
</dbReference>
<accession>A0A1H5U1M5</accession>
<evidence type="ECO:0000313" key="4">
    <source>
        <dbReference type="Proteomes" id="UP000236726"/>
    </source>
</evidence>
<organism evidence="3 4">
    <name type="scientific">Lachnospira multipara</name>
    <dbReference type="NCBI Taxonomy" id="28051"/>
    <lineage>
        <taxon>Bacteria</taxon>
        <taxon>Bacillati</taxon>
        <taxon>Bacillota</taxon>
        <taxon>Clostridia</taxon>
        <taxon>Lachnospirales</taxon>
        <taxon>Lachnospiraceae</taxon>
        <taxon>Lachnospira</taxon>
    </lineage>
</organism>
<dbReference type="InterPro" id="IPR013762">
    <property type="entry name" value="Integrase-like_cat_sf"/>
</dbReference>
<sequence length="370" mass="42766">MNRYIVDSVSNGTIVYFIIRDTSNNSIVPLPTKYLKYKKNLGRKKKTLKNIALKLTWYLNYLEDNKLTVNKVLELSAFEQQEHFTSYLHFIRAGRHTTSGKCPDNNTANDYLRSIFDFYDFVILEYDNGTALKVLRDSTFVYTNSIGLRYAKTVKTFHGYLPREEHHAKSITEDDLHTLISSARTKRDKLLLLLLEETGFRIGEILGIKYTTDIDFENKKVFVRYRETNPNGAYAKYAEERGARISNSTFDLLMIYLTDTTELRKNTDYLFVSESGPSKGKPLTLSGVNSLFERLEKRCGISGHSHMLRHYFANERRKAGWDMAQISTSLGHKNIATTEAYLNVEDDELAEANDNYFVESMKFVDINDFL</sequence>
<feature type="domain" description="Tyr recombinase" evidence="2">
    <location>
        <begin position="166"/>
        <end position="354"/>
    </location>
</feature>
<keyword evidence="1" id="KW-0233">DNA recombination</keyword>
<evidence type="ECO:0000256" key="1">
    <source>
        <dbReference type="ARBA" id="ARBA00023172"/>
    </source>
</evidence>
<protein>
    <submittedName>
        <fullName evidence="3">Site-specific recombinase XerD</fullName>
    </submittedName>
</protein>
<dbReference type="InterPro" id="IPR050090">
    <property type="entry name" value="Tyrosine_recombinase_XerCD"/>
</dbReference>
<dbReference type="PANTHER" id="PTHR30349">
    <property type="entry name" value="PHAGE INTEGRASE-RELATED"/>
    <property type="match status" value="1"/>
</dbReference>
<dbReference type="GO" id="GO:0006310">
    <property type="term" value="P:DNA recombination"/>
    <property type="evidence" value="ECO:0007669"/>
    <property type="project" value="UniProtKB-KW"/>
</dbReference>
<dbReference type="Proteomes" id="UP000236726">
    <property type="component" value="Unassembled WGS sequence"/>
</dbReference>
<dbReference type="EMBL" id="FNUL01000006">
    <property type="protein sequence ID" value="SEF68946.1"/>
    <property type="molecule type" value="Genomic_DNA"/>
</dbReference>
<dbReference type="Gene3D" id="1.10.443.10">
    <property type="entry name" value="Intergrase catalytic core"/>
    <property type="match status" value="1"/>
</dbReference>
<proteinExistence type="predicted"/>
<evidence type="ECO:0000259" key="2">
    <source>
        <dbReference type="PROSITE" id="PS51898"/>
    </source>
</evidence>
<dbReference type="InterPro" id="IPR011010">
    <property type="entry name" value="DNA_brk_join_enz"/>
</dbReference>
<dbReference type="GO" id="GO:0003677">
    <property type="term" value="F:DNA binding"/>
    <property type="evidence" value="ECO:0007669"/>
    <property type="project" value="InterPro"/>
</dbReference>
<reference evidence="3 4" key="1">
    <citation type="submission" date="2016-10" db="EMBL/GenBank/DDBJ databases">
        <authorList>
            <person name="de Groot N.N."/>
        </authorList>
    </citation>
    <scope>NUCLEOTIDE SEQUENCE [LARGE SCALE GENOMIC DNA]</scope>
    <source>
        <strain evidence="3 4">D15d</strain>
    </source>
</reference>
<dbReference type="GO" id="GO:0015074">
    <property type="term" value="P:DNA integration"/>
    <property type="evidence" value="ECO:0007669"/>
    <property type="project" value="InterPro"/>
</dbReference>
<dbReference type="Pfam" id="PF00589">
    <property type="entry name" value="Phage_integrase"/>
    <property type="match status" value="1"/>
</dbReference>
<dbReference type="PROSITE" id="PS51898">
    <property type="entry name" value="TYR_RECOMBINASE"/>
    <property type="match status" value="1"/>
</dbReference>
<name>A0A1H5U1M5_9FIRM</name>
<dbReference type="AlphaFoldDB" id="A0A1H5U1M5"/>
<keyword evidence="4" id="KW-1185">Reference proteome</keyword>
<gene>
    <name evidence="3" type="ORF">SAMN05216537_10623</name>
</gene>